<dbReference type="Pfam" id="PF00168">
    <property type="entry name" value="C2"/>
    <property type="match status" value="3"/>
</dbReference>
<keyword evidence="12" id="KW-1185">Reference proteome</keyword>
<dbReference type="CDD" id="cd08376">
    <property type="entry name" value="C2B_MCTP_PRT"/>
    <property type="match status" value="1"/>
</dbReference>
<dbReference type="AlphaFoldDB" id="A0A8J2W580"/>
<proteinExistence type="predicted"/>
<sequence>TSVTRQTSIEPVPSTSSTPAHLSRPPVDLLSLEPDEGQKLREQQLRQYSFFQLRIHLKRGQNLIAMDKNGLLSGTSDPYVKFKVAGRLLHKSRIVYRDLNPVWDECFTVPIEDPFLPVQLKVFDYDWGLQDDFMGVCHLDLTALELGRSQDLVLCLRDPNKPTNQDLGEIVLNVTLYPKSQEDKEQYLLKNTKLSDVNKRLKAQIWSSVVTIVLVEAKNLPAMDIDTRTSDPYCKFRLGNEKYKSKVVWKTLHPSWLEQFDLHLYDDQEQILEVTVWDKDKQTKDDFLGRCTIDLSTLEREKTHNIWRELEDGNGQIFLLLTISGTTQSETITDLASYRENPRDIEIIENRYAWYRLNENSSGVGWLCVKVYGAKGLAAADLGGKSDPFCVIELGNARLQTHTEYKTLNPNWMKIFTFTVKDISSNLEITVYDEDHDHKVEFLGKLAIPLLSIRNGEKRWFALKDKKMRARAKGNYPQILLEMNVIWNPLKAAIRVVNPKEAKYMYQEAKFKRQLFIRNVMRLKAIIMWFIEVGKILQNCFEWESRVRSLAGLAVWLAFCYYYQMWMLPFLMLMFFARNWLVYRLTVALKHFRSNPWECFKILFGSTNGNPLLQPVDDDDLLAEEDDEEEVDKEEKKSLKERLQAIQEVTQTVQNAIGYVASLGEAVKNLMNFTVPYLSYIAIIMLFGAMFVLYLIPLRYLLMAWGINKFTRKILRPHTIPNNEVIDLLSRVPDDEILLDVREIKPQPSSDTRRDARKKHKSS</sequence>
<feature type="region of interest" description="Disordered" evidence="8">
    <location>
        <begin position="1"/>
        <end position="28"/>
    </location>
</feature>
<dbReference type="InterPro" id="IPR035892">
    <property type="entry name" value="C2_domain_sf"/>
</dbReference>
<dbReference type="PANTHER" id="PTHR45911:SF4">
    <property type="entry name" value="MULTIPLE C2 AND TRANSMEMBRANE DOMAIN-CONTAINING PROTEIN"/>
    <property type="match status" value="1"/>
</dbReference>
<comment type="subcellular location">
    <subcellularLocation>
        <location evidence="1">Membrane</location>
        <topology evidence="1">Multi-pass membrane protein</topology>
    </subcellularLocation>
</comment>
<dbReference type="SMART" id="SM00239">
    <property type="entry name" value="C2"/>
    <property type="match status" value="3"/>
</dbReference>
<evidence type="ECO:0000256" key="7">
    <source>
        <dbReference type="ARBA" id="ARBA00023136"/>
    </source>
</evidence>
<evidence type="ECO:0000256" key="3">
    <source>
        <dbReference type="ARBA" id="ARBA00022723"/>
    </source>
</evidence>
<evidence type="ECO:0000313" key="12">
    <source>
        <dbReference type="Proteomes" id="UP000789524"/>
    </source>
</evidence>
<evidence type="ECO:0000256" key="2">
    <source>
        <dbReference type="ARBA" id="ARBA00022692"/>
    </source>
</evidence>
<evidence type="ECO:0000256" key="9">
    <source>
        <dbReference type="SAM" id="Phobius"/>
    </source>
</evidence>
<evidence type="ECO:0000256" key="4">
    <source>
        <dbReference type="ARBA" id="ARBA00022737"/>
    </source>
</evidence>
<feature type="domain" description="C2" evidence="10">
    <location>
        <begin position="339"/>
        <end position="463"/>
    </location>
</feature>
<dbReference type="PROSITE" id="PS50004">
    <property type="entry name" value="C2"/>
    <property type="match status" value="3"/>
</dbReference>
<dbReference type="CDD" id="cd08377">
    <property type="entry name" value="C2C_MCTP_PRT"/>
    <property type="match status" value="1"/>
</dbReference>
<dbReference type="GO" id="GO:0005509">
    <property type="term" value="F:calcium ion binding"/>
    <property type="evidence" value="ECO:0007669"/>
    <property type="project" value="TreeGrafter"/>
</dbReference>
<dbReference type="CDD" id="cd04042">
    <property type="entry name" value="C2A_MCTP_PRT"/>
    <property type="match status" value="1"/>
</dbReference>
<evidence type="ECO:0000256" key="6">
    <source>
        <dbReference type="ARBA" id="ARBA00022989"/>
    </source>
</evidence>
<keyword evidence="2 9" id="KW-0812">Transmembrane</keyword>
<dbReference type="EMBL" id="CAKASE010000061">
    <property type="protein sequence ID" value="CAG9568660.1"/>
    <property type="molecule type" value="Genomic_DNA"/>
</dbReference>
<dbReference type="InterPro" id="IPR013583">
    <property type="entry name" value="MCTP_C"/>
</dbReference>
<dbReference type="GO" id="GO:0030672">
    <property type="term" value="C:synaptic vesicle membrane"/>
    <property type="evidence" value="ECO:0007669"/>
    <property type="project" value="TreeGrafter"/>
</dbReference>
<dbReference type="SUPFAM" id="SSF49562">
    <property type="entry name" value="C2 domain (Calcium/lipid-binding domain, CaLB)"/>
    <property type="match status" value="3"/>
</dbReference>
<keyword evidence="4" id="KW-0677">Repeat</keyword>
<organism evidence="11 12">
    <name type="scientific">Danaus chrysippus</name>
    <name type="common">African queen</name>
    <dbReference type="NCBI Taxonomy" id="151541"/>
    <lineage>
        <taxon>Eukaryota</taxon>
        <taxon>Metazoa</taxon>
        <taxon>Ecdysozoa</taxon>
        <taxon>Arthropoda</taxon>
        <taxon>Hexapoda</taxon>
        <taxon>Insecta</taxon>
        <taxon>Pterygota</taxon>
        <taxon>Neoptera</taxon>
        <taxon>Endopterygota</taxon>
        <taxon>Lepidoptera</taxon>
        <taxon>Glossata</taxon>
        <taxon>Ditrysia</taxon>
        <taxon>Papilionoidea</taxon>
        <taxon>Nymphalidae</taxon>
        <taxon>Danainae</taxon>
        <taxon>Danaini</taxon>
        <taxon>Danaina</taxon>
        <taxon>Danaus</taxon>
        <taxon>Anosia</taxon>
    </lineage>
</organism>
<evidence type="ECO:0000256" key="1">
    <source>
        <dbReference type="ARBA" id="ARBA00004141"/>
    </source>
</evidence>
<protein>
    <submittedName>
        <fullName evidence="11">(African queen) hypothetical protein</fullName>
    </submittedName>
</protein>
<dbReference type="FunFam" id="2.60.40.150:FF:000050">
    <property type="entry name" value="Multiple C2 and transmembrane domain containing 1"/>
    <property type="match status" value="1"/>
</dbReference>
<dbReference type="FunFam" id="2.60.40.150:FF:000167">
    <property type="entry name" value="Multiple C2 domains, transmembrane 2a"/>
    <property type="match status" value="1"/>
</dbReference>
<feature type="non-terminal residue" evidence="11">
    <location>
        <position position="1"/>
    </location>
</feature>
<evidence type="ECO:0000313" key="11">
    <source>
        <dbReference type="EMBL" id="CAG9568660.1"/>
    </source>
</evidence>
<dbReference type="PANTHER" id="PTHR45911">
    <property type="entry name" value="C2 DOMAIN-CONTAINING PROTEIN"/>
    <property type="match status" value="1"/>
</dbReference>
<keyword evidence="5" id="KW-0106">Calcium</keyword>
<evidence type="ECO:0000259" key="10">
    <source>
        <dbReference type="PROSITE" id="PS50004"/>
    </source>
</evidence>
<feature type="domain" description="C2" evidence="10">
    <location>
        <begin position="24"/>
        <end position="154"/>
    </location>
</feature>
<feature type="domain" description="C2" evidence="10">
    <location>
        <begin position="193"/>
        <end position="308"/>
    </location>
</feature>
<feature type="transmembrane region" description="Helical" evidence="9">
    <location>
        <begin position="677"/>
        <end position="702"/>
    </location>
</feature>
<reference evidence="11" key="1">
    <citation type="submission" date="2021-09" db="EMBL/GenBank/DDBJ databases">
        <authorList>
            <person name="Martin H S."/>
        </authorList>
    </citation>
    <scope>NUCLEOTIDE SEQUENCE</scope>
</reference>
<keyword evidence="6 9" id="KW-1133">Transmembrane helix</keyword>
<feature type="region of interest" description="Disordered" evidence="8">
    <location>
        <begin position="743"/>
        <end position="763"/>
    </location>
</feature>
<dbReference type="PRINTS" id="PR00360">
    <property type="entry name" value="C2DOMAIN"/>
</dbReference>
<dbReference type="InterPro" id="IPR000008">
    <property type="entry name" value="C2_dom"/>
</dbReference>
<comment type="caution">
    <text evidence="11">The sequence shown here is derived from an EMBL/GenBank/DDBJ whole genome shotgun (WGS) entry which is preliminary data.</text>
</comment>
<dbReference type="Gene3D" id="2.60.40.150">
    <property type="entry name" value="C2 domain"/>
    <property type="match status" value="3"/>
</dbReference>
<gene>
    <name evidence="11" type="ORF">DCHRY22_LOCUS8514</name>
</gene>
<feature type="transmembrane region" description="Helical" evidence="9">
    <location>
        <begin position="550"/>
        <end position="577"/>
    </location>
</feature>
<keyword evidence="7 9" id="KW-0472">Membrane</keyword>
<feature type="compositionally biased region" description="Polar residues" evidence="8">
    <location>
        <begin position="1"/>
        <end position="20"/>
    </location>
</feature>
<dbReference type="OrthoDB" id="5973539at2759"/>
<name>A0A8J2W580_9NEOP</name>
<dbReference type="Pfam" id="PF08372">
    <property type="entry name" value="PRT_C"/>
    <property type="match status" value="1"/>
</dbReference>
<keyword evidence="3" id="KW-0479">Metal-binding</keyword>
<evidence type="ECO:0000256" key="8">
    <source>
        <dbReference type="SAM" id="MobiDB-lite"/>
    </source>
</evidence>
<dbReference type="GO" id="GO:0046928">
    <property type="term" value="P:regulation of neurotransmitter secretion"/>
    <property type="evidence" value="ECO:0007669"/>
    <property type="project" value="TreeGrafter"/>
</dbReference>
<dbReference type="Proteomes" id="UP000789524">
    <property type="component" value="Unassembled WGS sequence"/>
</dbReference>
<evidence type="ECO:0000256" key="5">
    <source>
        <dbReference type="ARBA" id="ARBA00022837"/>
    </source>
</evidence>
<accession>A0A8J2W580</accession>